<comment type="caution">
    <text evidence="7">The sequence shown here is derived from an EMBL/GenBank/DDBJ whole genome shotgun (WGS) entry which is preliminary data.</text>
</comment>
<protein>
    <submittedName>
        <fullName evidence="7">RNA polymerase sigma-70 factor</fullName>
    </submittedName>
</protein>
<dbReference type="NCBIfam" id="TIGR02937">
    <property type="entry name" value="sigma70-ECF"/>
    <property type="match status" value="1"/>
</dbReference>
<dbReference type="InterPro" id="IPR014327">
    <property type="entry name" value="RNA_pol_sigma70_bacteroid"/>
</dbReference>
<dbReference type="GO" id="GO:0016987">
    <property type="term" value="F:sigma factor activity"/>
    <property type="evidence" value="ECO:0007669"/>
    <property type="project" value="UniProtKB-KW"/>
</dbReference>
<evidence type="ECO:0000256" key="3">
    <source>
        <dbReference type="ARBA" id="ARBA00023082"/>
    </source>
</evidence>
<dbReference type="NCBIfam" id="TIGR02985">
    <property type="entry name" value="Sig70_bacteroi1"/>
    <property type="match status" value="1"/>
</dbReference>
<evidence type="ECO:0000256" key="1">
    <source>
        <dbReference type="ARBA" id="ARBA00010641"/>
    </source>
</evidence>
<feature type="domain" description="RNA polymerase sigma factor 70 region 4 type 2" evidence="6">
    <location>
        <begin position="121"/>
        <end position="170"/>
    </location>
</feature>
<dbReference type="InterPro" id="IPR007627">
    <property type="entry name" value="RNA_pol_sigma70_r2"/>
</dbReference>
<reference evidence="7 8" key="1">
    <citation type="submission" date="2018-04" db="EMBL/GenBank/DDBJ databases">
        <title>Chitinophaga fuyangensis sp. nov., isolated from soil in a chemical factory.</title>
        <authorList>
            <person name="Chen K."/>
        </authorList>
    </citation>
    <scope>NUCLEOTIDE SEQUENCE [LARGE SCALE GENOMIC DNA]</scope>
    <source>
        <strain evidence="7 8">LY-1</strain>
    </source>
</reference>
<dbReference type="Proteomes" id="UP000244450">
    <property type="component" value="Unassembled WGS sequence"/>
</dbReference>
<dbReference type="InterPro" id="IPR036388">
    <property type="entry name" value="WH-like_DNA-bd_sf"/>
</dbReference>
<proteinExistence type="inferred from homology"/>
<dbReference type="GO" id="GO:0006352">
    <property type="term" value="P:DNA-templated transcription initiation"/>
    <property type="evidence" value="ECO:0007669"/>
    <property type="project" value="InterPro"/>
</dbReference>
<keyword evidence="8" id="KW-1185">Reference proteome</keyword>
<evidence type="ECO:0000259" key="6">
    <source>
        <dbReference type="Pfam" id="PF08281"/>
    </source>
</evidence>
<dbReference type="Pfam" id="PF08281">
    <property type="entry name" value="Sigma70_r4_2"/>
    <property type="match status" value="1"/>
</dbReference>
<comment type="similarity">
    <text evidence="1">Belongs to the sigma-70 factor family. ECF subfamily.</text>
</comment>
<dbReference type="InterPro" id="IPR014284">
    <property type="entry name" value="RNA_pol_sigma-70_dom"/>
</dbReference>
<dbReference type="InterPro" id="IPR013249">
    <property type="entry name" value="RNA_pol_sigma70_r4_t2"/>
</dbReference>
<dbReference type="InterPro" id="IPR013324">
    <property type="entry name" value="RNA_pol_sigma_r3/r4-like"/>
</dbReference>
<dbReference type="Pfam" id="PF04542">
    <property type="entry name" value="Sigma70_r2"/>
    <property type="match status" value="1"/>
</dbReference>
<feature type="domain" description="RNA polymerase sigma-70 region 2" evidence="5">
    <location>
        <begin position="23"/>
        <end position="88"/>
    </location>
</feature>
<dbReference type="GO" id="GO:0003677">
    <property type="term" value="F:DNA binding"/>
    <property type="evidence" value="ECO:0007669"/>
    <property type="project" value="InterPro"/>
</dbReference>
<dbReference type="OrthoDB" id="1100095at2"/>
<dbReference type="SUPFAM" id="SSF88659">
    <property type="entry name" value="Sigma3 and sigma4 domains of RNA polymerase sigma factors"/>
    <property type="match status" value="1"/>
</dbReference>
<dbReference type="EMBL" id="QCYK01000001">
    <property type="protein sequence ID" value="PUZ29662.1"/>
    <property type="molecule type" value="Genomic_DNA"/>
</dbReference>
<dbReference type="PANTHER" id="PTHR43133">
    <property type="entry name" value="RNA POLYMERASE ECF-TYPE SIGMA FACTO"/>
    <property type="match status" value="1"/>
</dbReference>
<dbReference type="RefSeq" id="WP_108686299.1">
    <property type="nucleotide sequence ID" value="NZ_QCYK01000001.1"/>
</dbReference>
<dbReference type="SUPFAM" id="SSF88946">
    <property type="entry name" value="Sigma2 domain of RNA polymerase sigma factors"/>
    <property type="match status" value="1"/>
</dbReference>
<dbReference type="Gene3D" id="1.10.10.10">
    <property type="entry name" value="Winged helix-like DNA-binding domain superfamily/Winged helix DNA-binding domain"/>
    <property type="match status" value="1"/>
</dbReference>
<name>A0A2T7BPS2_9BACT</name>
<organism evidence="7 8">
    <name type="scientific">Chitinophaga parva</name>
    <dbReference type="NCBI Taxonomy" id="2169414"/>
    <lineage>
        <taxon>Bacteria</taxon>
        <taxon>Pseudomonadati</taxon>
        <taxon>Bacteroidota</taxon>
        <taxon>Chitinophagia</taxon>
        <taxon>Chitinophagales</taxon>
        <taxon>Chitinophagaceae</taxon>
        <taxon>Chitinophaga</taxon>
    </lineage>
</organism>
<sequence>MQVHEPQGTPAGQTRGEIEFEALFRQHFKSLYAYACSMLHDEMMAEEMVQNVFCKLWEKGADLKIQQSITAYLYRAVYHECLNYIRHLKVRAAHQSFVKHHQSPVGDSGGSRVQLRELQVKLEAAMKKLPEKCRVVFQLSRFEELRYQEIADRLQISVKTVENQMGKALRILRSELVDFLPLLLLLFLNL</sequence>
<gene>
    <name evidence="7" type="ORF">DCC81_09550</name>
</gene>
<keyword evidence="2" id="KW-0805">Transcription regulation</keyword>
<dbReference type="Gene3D" id="1.10.1740.10">
    <property type="match status" value="1"/>
</dbReference>
<dbReference type="InterPro" id="IPR013325">
    <property type="entry name" value="RNA_pol_sigma_r2"/>
</dbReference>
<evidence type="ECO:0000256" key="4">
    <source>
        <dbReference type="ARBA" id="ARBA00023163"/>
    </source>
</evidence>
<dbReference type="CDD" id="cd06171">
    <property type="entry name" value="Sigma70_r4"/>
    <property type="match status" value="1"/>
</dbReference>
<dbReference type="PANTHER" id="PTHR43133:SF46">
    <property type="entry name" value="RNA POLYMERASE SIGMA-70 FACTOR ECF SUBFAMILY"/>
    <property type="match status" value="1"/>
</dbReference>
<keyword evidence="3" id="KW-0731">Sigma factor</keyword>
<keyword evidence="4" id="KW-0804">Transcription</keyword>
<evidence type="ECO:0000313" key="7">
    <source>
        <dbReference type="EMBL" id="PUZ29662.1"/>
    </source>
</evidence>
<dbReference type="AlphaFoldDB" id="A0A2T7BPS2"/>
<dbReference type="InterPro" id="IPR039425">
    <property type="entry name" value="RNA_pol_sigma-70-like"/>
</dbReference>
<evidence type="ECO:0000313" key="8">
    <source>
        <dbReference type="Proteomes" id="UP000244450"/>
    </source>
</evidence>
<evidence type="ECO:0000259" key="5">
    <source>
        <dbReference type="Pfam" id="PF04542"/>
    </source>
</evidence>
<evidence type="ECO:0000256" key="2">
    <source>
        <dbReference type="ARBA" id="ARBA00023015"/>
    </source>
</evidence>
<accession>A0A2T7BPS2</accession>